<feature type="non-terminal residue" evidence="2">
    <location>
        <position position="100"/>
    </location>
</feature>
<name>A0A9N8ZUD7_9GLOM</name>
<evidence type="ECO:0000313" key="3">
    <source>
        <dbReference type="Proteomes" id="UP000789570"/>
    </source>
</evidence>
<accession>A0A9N8ZUD7</accession>
<dbReference type="Proteomes" id="UP000789570">
    <property type="component" value="Unassembled WGS sequence"/>
</dbReference>
<dbReference type="AlphaFoldDB" id="A0A9N8ZUD7"/>
<proteinExistence type="predicted"/>
<gene>
    <name evidence="2" type="ORF">FCALED_LOCUS4025</name>
</gene>
<dbReference type="EMBL" id="CAJVPQ010000750">
    <property type="protein sequence ID" value="CAG8507549.1"/>
    <property type="molecule type" value="Genomic_DNA"/>
</dbReference>
<keyword evidence="3" id="KW-1185">Reference proteome</keyword>
<protein>
    <submittedName>
        <fullName evidence="2">14465_t:CDS:1</fullName>
    </submittedName>
</protein>
<evidence type="ECO:0000256" key="1">
    <source>
        <dbReference type="SAM" id="MobiDB-lite"/>
    </source>
</evidence>
<feature type="region of interest" description="Disordered" evidence="1">
    <location>
        <begin position="72"/>
        <end position="100"/>
    </location>
</feature>
<comment type="caution">
    <text evidence="2">The sequence shown here is derived from an EMBL/GenBank/DDBJ whole genome shotgun (WGS) entry which is preliminary data.</text>
</comment>
<reference evidence="2" key="1">
    <citation type="submission" date="2021-06" db="EMBL/GenBank/DDBJ databases">
        <authorList>
            <person name="Kallberg Y."/>
            <person name="Tangrot J."/>
            <person name="Rosling A."/>
        </authorList>
    </citation>
    <scope>NUCLEOTIDE SEQUENCE</scope>
    <source>
        <strain evidence="2">UK204</strain>
    </source>
</reference>
<evidence type="ECO:0000313" key="2">
    <source>
        <dbReference type="EMBL" id="CAG8507549.1"/>
    </source>
</evidence>
<sequence>MAKTNKRVGQKKEQKKNSEDIPIFDKFDIIEEEKLDEKTDNFVKILSNGMKNYVLPAHRSICTENSIQIKKRKKAEPCQSDQEIEELGSDELCESNSEFK</sequence>
<organism evidence="2 3">
    <name type="scientific">Funneliformis caledonium</name>
    <dbReference type="NCBI Taxonomy" id="1117310"/>
    <lineage>
        <taxon>Eukaryota</taxon>
        <taxon>Fungi</taxon>
        <taxon>Fungi incertae sedis</taxon>
        <taxon>Mucoromycota</taxon>
        <taxon>Glomeromycotina</taxon>
        <taxon>Glomeromycetes</taxon>
        <taxon>Glomerales</taxon>
        <taxon>Glomeraceae</taxon>
        <taxon>Funneliformis</taxon>
    </lineage>
</organism>
<feature type="compositionally biased region" description="Acidic residues" evidence="1">
    <location>
        <begin position="82"/>
        <end position="93"/>
    </location>
</feature>